<reference evidence="1 2" key="1">
    <citation type="submission" date="2023-09" db="EMBL/GenBank/DDBJ databases">
        <authorList>
            <person name="Rey-Velasco X."/>
        </authorList>
    </citation>
    <scope>NUCLEOTIDE SEQUENCE [LARGE SCALE GENOMIC DNA]</scope>
    <source>
        <strain evidence="1 2">F117</strain>
    </source>
</reference>
<dbReference type="EMBL" id="JAVRHK010000003">
    <property type="protein sequence ID" value="MDT0676298.1"/>
    <property type="molecule type" value="Genomic_DNA"/>
</dbReference>
<protein>
    <submittedName>
        <fullName evidence="1">Uncharacterized protein</fullName>
    </submittedName>
</protein>
<organism evidence="1 2">
    <name type="scientific">Autumnicola musiva</name>
    <dbReference type="NCBI Taxonomy" id="3075589"/>
    <lineage>
        <taxon>Bacteria</taxon>
        <taxon>Pseudomonadati</taxon>
        <taxon>Bacteroidota</taxon>
        <taxon>Flavobacteriia</taxon>
        <taxon>Flavobacteriales</taxon>
        <taxon>Flavobacteriaceae</taxon>
        <taxon>Autumnicola</taxon>
    </lineage>
</organism>
<dbReference type="Proteomes" id="UP001262582">
    <property type="component" value="Unassembled WGS sequence"/>
</dbReference>
<keyword evidence="2" id="KW-1185">Reference proteome</keyword>
<name>A0ABU3D449_9FLAO</name>
<accession>A0ABU3D449</accession>
<gene>
    <name evidence="1" type="ORF">RM539_06850</name>
</gene>
<evidence type="ECO:0000313" key="1">
    <source>
        <dbReference type="EMBL" id="MDT0676298.1"/>
    </source>
</evidence>
<evidence type="ECO:0000313" key="2">
    <source>
        <dbReference type="Proteomes" id="UP001262582"/>
    </source>
</evidence>
<dbReference type="RefSeq" id="WP_311502634.1">
    <property type="nucleotide sequence ID" value="NZ_JAVRHK010000003.1"/>
</dbReference>
<proteinExistence type="predicted"/>
<comment type="caution">
    <text evidence="1">The sequence shown here is derived from an EMBL/GenBank/DDBJ whole genome shotgun (WGS) entry which is preliminary data.</text>
</comment>
<sequence>MKTKLLGFIICSAFFWSCKEKKEEQKETNQTSPVIVEENESIPQKQCFLYAQNNDTINLGLEITGDQVTGYLMYHLAEKDKNNGQIVGEMRGDTLFAEYYFNSEGKESVRDVVFLKEKTSITEGYAEMKETDGKVTFVNPSAVKFDENFRLKRTNCGVN</sequence>